<dbReference type="EMBL" id="OY660878">
    <property type="protein sequence ID" value="CAJ1074158.1"/>
    <property type="molecule type" value="Genomic_DNA"/>
</dbReference>
<keyword evidence="3" id="KW-1185">Reference proteome</keyword>
<evidence type="ECO:0000256" key="1">
    <source>
        <dbReference type="SAM" id="Coils"/>
    </source>
</evidence>
<sequence>MENKCCNCGGQHRVTNGGCESRKRAVEIQQVKTANNISCAEAVRKVQKQKKRYKTDRDNERTRIEQEQREHDKLKMVVDIERLIVFIAYVINCTDQARNKTEKIRTIVKGDFSRIF</sequence>
<gene>
    <name evidence="2" type="ORF">XNOV1_A000270</name>
</gene>
<organism evidence="2 3">
    <name type="scientific">Xyrichtys novacula</name>
    <name type="common">Pearly razorfish</name>
    <name type="synonym">Hemipteronotus novacula</name>
    <dbReference type="NCBI Taxonomy" id="13765"/>
    <lineage>
        <taxon>Eukaryota</taxon>
        <taxon>Metazoa</taxon>
        <taxon>Chordata</taxon>
        <taxon>Craniata</taxon>
        <taxon>Vertebrata</taxon>
        <taxon>Euteleostomi</taxon>
        <taxon>Actinopterygii</taxon>
        <taxon>Neopterygii</taxon>
        <taxon>Teleostei</taxon>
        <taxon>Neoteleostei</taxon>
        <taxon>Acanthomorphata</taxon>
        <taxon>Eupercaria</taxon>
        <taxon>Labriformes</taxon>
        <taxon>Labridae</taxon>
        <taxon>Xyrichtys</taxon>
    </lineage>
</organism>
<reference evidence="2" key="1">
    <citation type="submission" date="2023-08" db="EMBL/GenBank/DDBJ databases">
        <authorList>
            <person name="Alioto T."/>
            <person name="Alioto T."/>
            <person name="Gomez Garrido J."/>
        </authorList>
    </citation>
    <scope>NUCLEOTIDE SEQUENCE</scope>
</reference>
<protein>
    <submittedName>
        <fullName evidence="2">Uncharacterized protein LOC114158190</fullName>
    </submittedName>
</protein>
<evidence type="ECO:0000313" key="2">
    <source>
        <dbReference type="EMBL" id="CAJ1074158.1"/>
    </source>
</evidence>
<name>A0AAV1GL20_XYRNO</name>
<proteinExistence type="predicted"/>
<feature type="coiled-coil region" evidence="1">
    <location>
        <begin position="43"/>
        <end position="77"/>
    </location>
</feature>
<keyword evidence="1" id="KW-0175">Coiled coil</keyword>
<dbReference type="Proteomes" id="UP001178508">
    <property type="component" value="Chromosome 15"/>
</dbReference>
<dbReference type="AlphaFoldDB" id="A0AAV1GL20"/>
<accession>A0AAV1GL20</accession>
<evidence type="ECO:0000313" key="3">
    <source>
        <dbReference type="Proteomes" id="UP001178508"/>
    </source>
</evidence>